<evidence type="ECO:0000313" key="2">
    <source>
        <dbReference type="EMBL" id="MXQ14686.1"/>
    </source>
</evidence>
<organism evidence="2 3">
    <name type="scientific">Microvirga makkahensis</name>
    <dbReference type="NCBI Taxonomy" id="1128670"/>
    <lineage>
        <taxon>Bacteria</taxon>
        <taxon>Pseudomonadati</taxon>
        <taxon>Pseudomonadota</taxon>
        <taxon>Alphaproteobacteria</taxon>
        <taxon>Hyphomicrobiales</taxon>
        <taxon>Methylobacteriaceae</taxon>
        <taxon>Microvirga</taxon>
    </lineage>
</organism>
<reference evidence="2 3" key="1">
    <citation type="submission" date="2019-12" db="EMBL/GenBank/DDBJ databases">
        <authorList>
            <person name="Yuan C.-G."/>
        </authorList>
    </citation>
    <scope>NUCLEOTIDE SEQUENCE [LARGE SCALE GENOMIC DNA]</scope>
    <source>
        <strain evidence="2 3">KCTC 23863</strain>
    </source>
</reference>
<feature type="region of interest" description="Disordered" evidence="1">
    <location>
        <begin position="1"/>
        <end position="63"/>
    </location>
</feature>
<reference evidence="2 3" key="2">
    <citation type="submission" date="2020-01" db="EMBL/GenBank/DDBJ databases">
        <title>Microvirga sp. nov., an arsenate reduction bacterium isolated from Tibet hotspring sediments.</title>
        <authorList>
            <person name="Xian W.-D."/>
            <person name="Li W.-J."/>
        </authorList>
    </citation>
    <scope>NUCLEOTIDE SEQUENCE [LARGE SCALE GENOMIC DNA]</scope>
    <source>
        <strain evidence="2 3">KCTC 23863</strain>
    </source>
</reference>
<feature type="non-terminal residue" evidence="2">
    <location>
        <position position="1"/>
    </location>
</feature>
<dbReference type="AlphaFoldDB" id="A0A7X3MWU6"/>
<gene>
    <name evidence="2" type="ORF">GR328_25210</name>
</gene>
<protein>
    <submittedName>
        <fullName evidence="2">Single-stranded DNA-binding protein</fullName>
    </submittedName>
</protein>
<name>A0A7X3MWU6_9HYPH</name>
<proteinExistence type="predicted"/>
<accession>A0A7X3MWU6</accession>
<keyword evidence="2" id="KW-0238">DNA-binding</keyword>
<evidence type="ECO:0000256" key="1">
    <source>
        <dbReference type="SAM" id="MobiDB-lite"/>
    </source>
</evidence>
<dbReference type="EMBL" id="WURB01000042">
    <property type="protein sequence ID" value="MXQ14686.1"/>
    <property type="molecule type" value="Genomic_DNA"/>
</dbReference>
<dbReference type="GO" id="GO:0003677">
    <property type="term" value="F:DNA binding"/>
    <property type="evidence" value="ECO:0007669"/>
    <property type="project" value="UniProtKB-KW"/>
</dbReference>
<comment type="caution">
    <text evidence="2">The sequence shown here is derived from an EMBL/GenBank/DDBJ whole genome shotgun (WGS) entry which is preliminary data.</text>
</comment>
<keyword evidence="3" id="KW-1185">Reference proteome</keyword>
<evidence type="ECO:0000313" key="3">
    <source>
        <dbReference type="Proteomes" id="UP000436483"/>
    </source>
</evidence>
<sequence>RGELTILDGRSGGGASEYGDEEPGQISRGGEFGRSSPMERRPAPASGGGGAPRYNDLDDDIPF</sequence>
<dbReference type="Proteomes" id="UP000436483">
    <property type="component" value="Unassembled WGS sequence"/>
</dbReference>